<gene>
    <name evidence="10" type="ORF">J2Z65_001370</name>
</gene>
<name>A0ABS4HU92_9BACL</name>
<dbReference type="SMART" id="SM00283">
    <property type="entry name" value="MA"/>
    <property type="match status" value="1"/>
</dbReference>
<dbReference type="EMBL" id="JAGGKV010000002">
    <property type="protein sequence ID" value="MBP1962172.1"/>
    <property type="molecule type" value="Genomic_DNA"/>
</dbReference>
<keyword evidence="2" id="KW-1003">Cell membrane</keyword>
<keyword evidence="7" id="KW-0812">Transmembrane</keyword>
<dbReference type="PANTHER" id="PTHR32089:SF112">
    <property type="entry name" value="LYSOZYME-LIKE PROTEIN-RELATED"/>
    <property type="match status" value="1"/>
</dbReference>
<dbReference type="Pfam" id="PF00672">
    <property type="entry name" value="HAMP"/>
    <property type="match status" value="1"/>
</dbReference>
<dbReference type="Gene3D" id="1.10.287.950">
    <property type="entry name" value="Methyl-accepting chemotaxis protein"/>
    <property type="match status" value="1"/>
</dbReference>
<evidence type="ECO:0000256" key="3">
    <source>
        <dbReference type="ARBA" id="ARBA00023136"/>
    </source>
</evidence>
<dbReference type="SUPFAM" id="SSF103190">
    <property type="entry name" value="Sensory domain-like"/>
    <property type="match status" value="1"/>
</dbReference>
<evidence type="ECO:0000256" key="7">
    <source>
        <dbReference type="SAM" id="Phobius"/>
    </source>
</evidence>
<feature type="domain" description="HAMP" evidence="9">
    <location>
        <begin position="229"/>
        <end position="281"/>
    </location>
</feature>
<evidence type="ECO:0000256" key="1">
    <source>
        <dbReference type="ARBA" id="ARBA00004236"/>
    </source>
</evidence>
<accession>A0ABS4HU92</accession>
<protein>
    <submittedName>
        <fullName evidence="10">Methyl-accepting chemotaxis protein</fullName>
    </submittedName>
</protein>
<dbReference type="CDD" id="cd11386">
    <property type="entry name" value="MCP_signal"/>
    <property type="match status" value="1"/>
</dbReference>
<evidence type="ECO:0000256" key="2">
    <source>
        <dbReference type="ARBA" id="ARBA00022475"/>
    </source>
</evidence>
<dbReference type="PROSITE" id="PS50111">
    <property type="entry name" value="CHEMOTAXIS_TRANSDUC_2"/>
    <property type="match status" value="1"/>
</dbReference>
<evidence type="ECO:0000256" key="5">
    <source>
        <dbReference type="ARBA" id="ARBA00029447"/>
    </source>
</evidence>
<dbReference type="PANTHER" id="PTHR32089">
    <property type="entry name" value="METHYL-ACCEPTING CHEMOTAXIS PROTEIN MCPB"/>
    <property type="match status" value="1"/>
</dbReference>
<dbReference type="InterPro" id="IPR003660">
    <property type="entry name" value="HAMP_dom"/>
</dbReference>
<evidence type="ECO:0000259" key="8">
    <source>
        <dbReference type="PROSITE" id="PS50111"/>
    </source>
</evidence>
<dbReference type="PRINTS" id="PR00260">
    <property type="entry name" value="CHEMTRNSDUCR"/>
</dbReference>
<dbReference type="InterPro" id="IPR004090">
    <property type="entry name" value="Chemotax_Me-accpt_rcpt"/>
</dbReference>
<dbReference type="SUPFAM" id="SSF58104">
    <property type="entry name" value="Methyl-accepting chemotaxis protein (MCP) signaling domain"/>
    <property type="match status" value="1"/>
</dbReference>
<dbReference type="RefSeq" id="WP_167053445.1">
    <property type="nucleotide sequence ID" value="NZ_JAAOZR010000006.1"/>
</dbReference>
<keyword evidence="7" id="KW-1133">Transmembrane helix</keyword>
<dbReference type="SMART" id="SM00304">
    <property type="entry name" value="HAMP"/>
    <property type="match status" value="1"/>
</dbReference>
<sequence length="588" mass="65497">MATQMQRLTKQATRFRSKLLNWVREHLAVKMTFSIVLLLLVVSGVFSFSEYWISKSLASKLEDQFVLRLTSNIQNVSNFLAVIPERPEEIMDTKNPGYERIKKQFEEFKKHDTLENVYVLTRMQNKDQIVILTGVEDDYGTEYPFTPEMNAAIAQDKPMISNIYKDEYGIHKSIFAPLRNKNGENVGIIGIDLDASVIPQTKQKLLWSTLILTIIVVAIGTLIAYFISRSVTRPVVQLMRMTEKVASGYLTEQVSINRIDEIGKLSAAFNEMRRNLESLIRQMYNSSHILTQTSEQLYQSADESSSSAGMVAVSMNSMYDGVAEVVNSISESTTSIVEINTELTEVTSEVKEMQEMAHKVGAHSVDGQQLVEKTLHQMNVIQSEMKQSQEAALQLGNRSKEIGAIINIITEIAQQTNLLALNASIEAARVGEQGKGFAVVAGEVKKLAEQSTKAASSITELVSGTQKDSHLVMQSIVQGNHAVEQGQTWINDTYENFKVIFNGISVFSNRTDHLLDTLERAVKSFEIISSMMQKISGITEQQSAGYEEVAAAAQEQSASIVEITTAIRQLSEMSVDLQKSVKSFKLSS</sequence>
<dbReference type="CDD" id="cd06225">
    <property type="entry name" value="HAMP"/>
    <property type="match status" value="1"/>
</dbReference>
<comment type="caution">
    <text evidence="10">The sequence shown here is derived from an EMBL/GenBank/DDBJ whole genome shotgun (WGS) entry which is preliminary data.</text>
</comment>
<dbReference type="InterPro" id="IPR004089">
    <property type="entry name" value="MCPsignal_dom"/>
</dbReference>
<evidence type="ECO:0000256" key="4">
    <source>
        <dbReference type="ARBA" id="ARBA00023224"/>
    </source>
</evidence>
<evidence type="ECO:0000313" key="10">
    <source>
        <dbReference type="EMBL" id="MBP1962172.1"/>
    </source>
</evidence>
<keyword evidence="11" id="KW-1185">Reference proteome</keyword>
<organism evidence="10 11">
    <name type="scientific">Paenibacillus aceris</name>
    <dbReference type="NCBI Taxonomy" id="869555"/>
    <lineage>
        <taxon>Bacteria</taxon>
        <taxon>Bacillati</taxon>
        <taxon>Bacillota</taxon>
        <taxon>Bacilli</taxon>
        <taxon>Bacillales</taxon>
        <taxon>Paenibacillaceae</taxon>
        <taxon>Paenibacillus</taxon>
    </lineage>
</organism>
<dbReference type="Pfam" id="PF00015">
    <property type="entry name" value="MCPsignal"/>
    <property type="match status" value="1"/>
</dbReference>
<feature type="domain" description="Methyl-accepting transducer" evidence="8">
    <location>
        <begin position="300"/>
        <end position="557"/>
    </location>
</feature>
<dbReference type="InterPro" id="IPR029151">
    <property type="entry name" value="Sensor-like_sf"/>
</dbReference>
<evidence type="ECO:0000256" key="6">
    <source>
        <dbReference type="PROSITE-ProRule" id="PRU00284"/>
    </source>
</evidence>
<proteinExistence type="inferred from homology"/>
<comment type="subcellular location">
    <subcellularLocation>
        <location evidence="1">Cell membrane</location>
    </subcellularLocation>
</comment>
<comment type="similarity">
    <text evidence="5">Belongs to the methyl-accepting chemotaxis (MCP) protein family.</text>
</comment>
<reference evidence="10 11" key="1">
    <citation type="submission" date="2021-03" db="EMBL/GenBank/DDBJ databases">
        <title>Genomic Encyclopedia of Type Strains, Phase IV (KMG-IV): sequencing the most valuable type-strain genomes for metagenomic binning, comparative biology and taxonomic classification.</title>
        <authorList>
            <person name="Goeker M."/>
        </authorList>
    </citation>
    <scope>NUCLEOTIDE SEQUENCE [LARGE SCALE GENOMIC DNA]</scope>
    <source>
        <strain evidence="10 11">DSM 24950</strain>
    </source>
</reference>
<dbReference type="Proteomes" id="UP001519344">
    <property type="component" value="Unassembled WGS sequence"/>
</dbReference>
<dbReference type="PROSITE" id="PS50885">
    <property type="entry name" value="HAMP"/>
    <property type="match status" value="1"/>
</dbReference>
<keyword evidence="3 7" id="KW-0472">Membrane</keyword>
<feature type="transmembrane region" description="Helical" evidence="7">
    <location>
        <begin position="205"/>
        <end position="227"/>
    </location>
</feature>
<evidence type="ECO:0000313" key="11">
    <source>
        <dbReference type="Proteomes" id="UP001519344"/>
    </source>
</evidence>
<dbReference type="Gene3D" id="6.10.340.10">
    <property type="match status" value="1"/>
</dbReference>
<keyword evidence="4 6" id="KW-0807">Transducer</keyword>
<evidence type="ECO:0000259" key="9">
    <source>
        <dbReference type="PROSITE" id="PS50885"/>
    </source>
</evidence>